<dbReference type="AlphaFoldDB" id="A0A0F9H2B4"/>
<dbReference type="EMBL" id="LAZR01018245">
    <property type="protein sequence ID" value="KKL97121.1"/>
    <property type="molecule type" value="Genomic_DNA"/>
</dbReference>
<accession>A0A0F9H2B4</accession>
<sequence>MINKNQEILNRFVAVVFLDSALISLPNTYLAKLILDVVIGESSIGMVVIAFAILPTALNLLAFYVIVKSIVRKSVIFTKKGWKINVKAYMFIAGIANIMLSLITYGLGGSVLSGVVGITLIPWVISAGISLIAVFGYQKYTRKKFPFKNNLIINV</sequence>
<comment type="caution">
    <text evidence="2">The sequence shown here is derived from an EMBL/GenBank/DDBJ whole genome shotgun (WGS) entry which is preliminary data.</text>
</comment>
<evidence type="ECO:0000256" key="1">
    <source>
        <dbReference type="SAM" id="Phobius"/>
    </source>
</evidence>
<keyword evidence="1" id="KW-0812">Transmembrane</keyword>
<organism evidence="2">
    <name type="scientific">marine sediment metagenome</name>
    <dbReference type="NCBI Taxonomy" id="412755"/>
    <lineage>
        <taxon>unclassified sequences</taxon>
        <taxon>metagenomes</taxon>
        <taxon>ecological metagenomes</taxon>
    </lineage>
</organism>
<reference evidence="2" key="1">
    <citation type="journal article" date="2015" name="Nature">
        <title>Complex archaea that bridge the gap between prokaryotes and eukaryotes.</title>
        <authorList>
            <person name="Spang A."/>
            <person name="Saw J.H."/>
            <person name="Jorgensen S.L."/>
            <person name="Zaremba-Niedzwiedzka K."/>
            <person name="Martijn J."/>
            <person name="Lind A.E."/>
            <person name="van Eijk R."/>
            <person name="Schleper C."/>
            <person name="Guy L."/>
            <person name="Ettema T.J."/>
        </authorList>
    </citation>
    <scope>NUCLEOTIDE SEQUENCE</scope>
</reference>
<feature type="transmembrane region" description="Helical" evidence="1">
    <location>
        <begin position="43"/>
        <end position="67"/>
    </location>
</feature>
<proteinExistence type="predicted"/>
<feature type="transmembrane region" description="Helical" evidence="1">
    <location>
        <begin position="12"/>
        <end position="31"/>
    </location>
</feature>
<keyword evidence="1" id="KW-1133">Transmembrane helix</keyword>
<keyword evidence="1" id="KW-0472">Membrane</keyword>
<evidence type="ECO:0000313" key="2">
    <source>
        <dbReference type="EMBL" id="KKL97121.1"/>
    </source>
</evidence>
<gene>
    <name evidence="2" type="ORF">LCGC14_1837660</name>
</gene>
<feature type="transmembrane region" description="Helical" evidence="1">
    <location>
        <begin position="88"/>
        <end position="108"/>
    </location>
</feature>
<feature type="transmembrane region" description="Helical" evidence="1">
    <location>
        <begin position="114"/>
        <end position="137"/>
    </location>
</feature>
<name>A0A0F9H2B4_9ZZZZ</name>
<protein>
    <submittedName>
        <fullName evidence="2">Uncharacterized protein</fullName>
    </submittedName>
</protein>